<dbReference type="AlphaFoldDB" id="A0A6J2XRX0"/>
<reference evidence="4" key="1">
    <citation type="submission" date="2025-08" db="UniProtKB">
        <authorList>
            <consortium name="RefSeq"/>
        </authorList>
    </citation>
    <scope>IDENTIFICATION</scope>
    <source>
        <tissue evidence="4">Gonads</tissue>
    </source>
</reference>
<dbReference type="KEGG" id="soy:115880646"/>
<organism evidence="3 4">
    <name type="scientific">Sitophilus oryzae</name>
    <name type="common">Rice weevil</name>
    <name type="synonym">Curculio oryzae</name>
    <dbReference type="NCBI Taxonomy" id="7048"/>
    <lineage>
        <taxon>Eukaryota</taxon>
        <taxon>Metazoa</taxon>
        <taxon>Ecdysozoa</taxon>
        <taxon>Arthropoda</taxon>
        <taxon>Hexapoda</taxon>
        <taxon>Insecta</taxon>
        <taxon>Pterygota</taxon>
        <taxon>Neoptera</taxon>
        <taxon>Endopterygota</taxon>
        <taxon>Coleoptera</taxon>
        <taxon>Polyphaga</taxon>
        <taxon>Cucujiformia</taxon>
        <taxon>Curculionidae</taxon>
        <taxon>Dryophthorinae</taxon>
        <taxon>Sitophilus</taxon>
    </lineage>
</organism>
<evidence type="ECO:0000313" key="4">
    <source>
        <dbReference type="RefSeq" id="XP_030753786.1"/>
    </source>
</evidence>
<keyword evidence="3" id="KW-1185">Reference proteome</keyword>
<name>A0A6J2XRX0_SITOR</name>
<dbReference type="Proteomes" id="UP000504635">
    <property type="component" value="Unplaced"/>
</dbReference>
<dbReference type="GeneID" id="115880646"/>
<dbReference type="InParanoid" id="A0A6J2XRX0"/>
<keyword evidence="2" id="KW-0472">Membrane</keyword>
<keyword evidence="2" id="KW-0812">Transmembrane</keyword>
<protein>
    <submittedName>
        <fullName evidence="4">Uncharacterized protein LOC115880646</fullName>
    </submittedName>
</protein>
<accession>A0A6J2XRX0</accession>
<gene>
    <name evidence="4" type="primary">LOC115880646</name>
</gene>
<sequence length="186" mass="21397">MVVLDDFKENFIMEVAVDDVESRLRDEERKKTGRYLAVGVVLFIVAIGLYHAISSRSTQVSALLGATMIMFLYLLWLIYASQRRKLAVKKTEETIERQVTDVLENLNNMKKIQNSCGSHENQVYASSEDELERVPLQKKEKLTNEEPGPDKRKTFEENVRDYSFHIPPPHTISTGPNIYIRTYSIG</sequence>
<dbReference type="RefSeq" id="XP_030753786.1">
    <property type="nucleotide sequence ID" value="XM_030897926.1"/>
</dbReference>
<proteinExistence type="predicted"/>
<keyword evidence="2" id="KW-1133">Transmembrane helix</keyword>
<feature type="region of interest" description="Disordered" evidence="1">
    <location>
        <begin position="135"/>
        <end position="155"/>
    </location>
</feature>
<evidence type="ECO:0000256" key="1">
    <source>
        <dbReference type="SAM" id="MobiDB-lite"/>
    </source>
</evidence>
<dbReference type="OrthoDB" id="6737830at2759"/>
<evidence type="ECO:0000256" key="2">
    <source>
        <dbReference type="SAM" id="Phobius"/>
    </source>
</evidence>
<feature type="transmembrane region" description="Helical" evidence="2">
    <location>
        <begin position="35"/>
        <end position="53"/>
    </location>
</feature>
<feature type="transmembrane region" description="Helical" evidence="2">
    <location>
        <begin position="59"/>
        <end position="80"/>
    </location>
</feature>
<evidence type="ECO:0000313" key="3">
    <source>
        <dbReference type="Proteomes" id="UP000504635"/>
    </source>
</evidence>